<dbReference type="Pfam" id="PF00169">
    <property type="entry name" value="PH"/>
    <property type="match status" value="1"/>
</dbReference>
<dbReference type="Gene3D" id="3.30.70.3490">
    <property type="match status" value="1"/>
</dbReference>
<keyword evidence="4" id="KW-0445">Lipid transport</keyword>
<evidence type="ECO:0000256" key="2">
    <source>
        <dbReference type="ARBA" id="ARBA00022448"/>
    </source>
</evidence>
<organism evidence="8 10">
    <name type="scientific">Nicrophorus vespilloides</name>
    <name type="common">Boreal carrion beetle</name>
    <dbReference type="NCBI Taxonomy" id="110193"/>
    <lineage>
        <taxon>Eukaryota</taxon>
        <taxon>Metazoa</taxon>
        <taxon>Ecdysozoa</taxon>
        <taxon>Arthropoda</taxon>
        <taxon>Hexapoda</taxon>
        <taxon>Insecta</taxon>
        <taxon>Pterygota</taxon>
        <taxon>Neoptera</taxon>
        <taxon>Endopterygota</taxon>
        <taxon>Coleoptera</taxon>
        <taxon>Polyphaga</taxon>
        <taxon>Staphyliniformia</taxon>
        <taxon>Silphidae</taxon>
        <taxon>Nicrophorinae</taxon>
        <taxon>Nicrophorus</taxon>
    </lineage>
</organism>
<evidence type="ECO:0000256" key="3">
    <source>
        <dbReference type="ARBA" id="ARBA00022553"/>
    </source>
</evidence>
<feature type="region of interest" description="Disordered" evidence="6">
    <location>
        <begin position="140"/>
        <end position="159"/>
    </location>
</feature>
<dbReference type="Gene3D" id="2.40.160.120">
    <property type="match status" value="1"/>
</dbReference>
<dbReference type="PANTHER" id="PTHR10972">
    <property type="entry name" value="OXYSTEROL-BINDING PROTEIN-RELATED"/>
    <property type="match status" value="1"/>
</dbReference>
<feature type="region of interest" description="Disordered" evidence="6">
    <location>
        <begin position="269"/>
        <end position="296"/>
    </location>
</feature>
<evidence type="ECO:0000256" key="1">
    <source>
        <dbReference type="ARBA" id="ARBA00008842"/>
    </source>
</evidence>
<feature type="domain" description="PH" evidence="7">
    <location>
        <begin position="21"/>
        <end position="135"/>
    </location>
</feature>
<dbReference type="SUPFAM" id="SSF144000">
    <property type="entry name" value="Oxysterol-binding protein-like"/>
    <property type="match status" value="1"/>
</dbReference>
<dbReference type="SUPFAM" id="SSF50729">
    <property type="entry name" value="PH domain-like"/>
    <property type="match status" value="1"/>
</dbReference>
<evidence type="ECO:0000256" key="6">
    <source>
        <dbReference type="SAM" id="MobiDB-lite"/>
    </source>
</evidence>
<evidence type="ECO:0000256" key="5">
    <source>
        <dbReference type="ARBA" id="ARBA00023121"/>
    </source>
</evidence>
<sequence length="790" mass="88847">MSDVVSVKGQNASSSLGGQNDPDMKGWLFKWTNYLKGYQRRWFVLQNGLLSYYRAEHNGGVSTLSIRRRRKFRNGNQAEMTHTCRGSISLHGALIYPVDACTFVISNGGTQTFHIRAASEVERQCWVTALELAKAKAIRNMESEEDEEEQDAASGSPEEWSSIVRELQSRLEDLQTCSDLIGKHGAALQRALGELEMNVDQESAQGKSKAVSERATLFRIASNAMINACSEYLSTAQTHGHKWTRLLQHEREQRQRLQEMVETLAQQHSKLEQAAAANAKRPNGPVSASEEEEDENEFYDAVADGYSSTEQQQFTLNIPTGASGHRRHSSDSSSETDDTTQETHQVVVRTSNLHEKRVASGDGKEDKFEDGEFGEVAASTSRVGLRGGGARSRRTTVPEKPNYPLNLWSIVKNCIGKDLSKIPMPVNFSEPLSMLQRLAEDFEYADILDKAATCTDVCEQLAYVAAFTISSYSTTSSRTGKPFNPLLGETFEFDRSDDLGWKLVSEQVSHHPPMVAQHCEGRGWICWQEFTMTSKFRGKYLQVVPLGTATVEFANGNKFSWRKVTTTVHNIIVGKLWVDQHGDMDIVGKDAAEGITCHLKYVPYSYFSKDSQRRVKGAVMDTSDTVKWIINGTWDDRVDVSQVTKPVSGSNNNSVYETGAPALAWKRNMPDKEAEKYYGFTLLASQLNEPEDGVAPTDSRLRPDQRLMENGEWDDANKEKLRLEEKQRAARRRREAEVEKAAIDGEAYPPYEPIWFKQVKDDNDSIVHVYKGNYWTAKKNQDWANCPDIF</sequence>
<dbReference type="RefSeq" id="XP_017776762.1">
    <property type="nucleotide sequence ID" value="XM_017921273.1"/>
</dbReference>
<feature type="region of interest" description="Disordered" evidence="6">
    <location>
        <begin position="318"/>
        <end position="397"/>
    </location>
</feature>
<evidence type="ECO:0000259" key="7">
    <source>
        <dbReference type="PROSITE" id="PS50003"/>
    </source>
</evidence>
<dbReference type="InterPro" id="IPR000648">
    <property type="entry name" value="Oxysterol-bd"/>
</dbReference>
<gene>
    <name evidence="9 10" type="primary">LOC108562813</name>
</gene>
<evidence type="ECO:0000313" key="10">
    <source>
        <dbReference type="RefSeq" id="XP_017776762.1"/>
    </source>
</evidence>
<name>A0ABM1MQB2_NICVS</name>
<comment type="similarity">
    <text evidence="1">Belongs to the OSBP family.</text>
</comment>
<dbReference type="InterPro" id="IPR011993">
    <property type="entry name" value="PH-like_dom_sf"/>
</dbReference>
<keyword evidence="8" id="KW-1185">Reference proteome</keyword>
<feature type="compositionally biased region" description="Basic and acidic residues" evidence="6">
    <location>
        <begin position="352"/>
        <end position="367"/>
    </location>
</feature>
<dbReference type="Gene3D" id="2.30.29.30">
    <property type="entry name" value="Pleckstrin-homology domain (PH domain)/Phosphotyrosine-binding domain (PTB)"/>
    <property type="match status" value="1"/>
</dbReference>
<evidence type="ECO:0000256" key="4">
    <source>
        <dbReference type="ARBA" id="ARBA00023055"/>
    </source>
</evidence>
<proteinExistence type="inferred from homology"/>
<evidence type="ECO:0000313" key="9">
    <source>
        <dbReference type="RefSeq" id="XP_017776761.1"/>
    </source>
</evidence>
<dbReference type="CDD" id="cd13284">
    <property type="entry name" value="PH_OSBP_ORP4"/>
    <property type="match status" value="1"/>
</dbReference>
<dbReference type="RefSeq" id="XP_017776761.1">
    <property type="nucleotide sequence ID" value="XM_017921272.1"/>
</dbReference>
<dbReference type="PROSITE" id="PS50003">
    <property type="entry name" value="PH_DOMAIN"/>
    <property type="match status" value="1"/>
</dbReference>
<keyword evidence="2" id="KW-0813">Transport</keyword>
<protein>
    <submittedName>
        <fullName evidence="9 10">Oxysterol-binding protein 1 isoform X1</fullName>
    </submittedName>
</protein>
<dbReference type="InterPro" id="IPR001849">
    <property type="entry name" value="PH_domain"/>
</dbReference>
<dbReference type="Pfam" id="PF01237">
    <property type="entry name" value="Oxysterol_BP"/>
    <property type="match status" value="1"/>
</dbReference>
<evidence type="ECO:0000313" key="8">
    <source>
        <dbReference type="Proteomes" id="UP000695000"/>
    </source>
</evidence>
<keyword evidence="5" id="KW-0446">Lipid-binding</keyword>
<keyword evidence="3" id="KW-0597">Phosphoprotein</keyword>
<dbReference type="PANTHER" id="PTHR10972:SF205">
    <property type="entry name" value="OXYSTEROL-BINDING PROTEIN 1"/>
    <property type="match status" value="1"/>
</dbReference>
<dbReference type="GeneID" id="108562813"/>
<accession>A0ABM1MQB2</accession>
<dbReference type="SMART" id="SM00233">
    <property type="entry name" value="PH"/>
    <property type="match status" value="1"/>
</dbReference>
<reference evidence="9 10" key="1">
    <citation type="submission" date="2025-05" db="UniProtKB">
        <authorList>
            <consortium name="RefSeq"/>
        </authorList>
    </citation>
    <scope>IDENTIFICATION</scope>
    <source>
        <tissue evidence="9 10">Whole Larva</tissue>
    </source>
</reference>
<dbReference type="InterPro" id="IPR037239">
    <property type="entry name" value="OSBP_sf"/>
</dbReference>
<dbReference type="Proteomes" id="UP000695000">
    <property type="component" value="Unplaced"/>
</dbReference>